<name>A0A932CLD4_UNCTE</name>
<dbReference type="Proteomes" id="UP000769766">
    <property type="component" value="Unassembled WGS sequence"/>
</dbReference>
<proteinExistence type="predicted"/>
<reference evidence="1" key="1">
    <citation type="submission" date="2020-07" db="EMBL/GenBank/DDBJ databases">
        <title>Huge and variable diversity of episymbiotic CPR bacteria and DPANN archaea in groundwater ecosystems.</title>
        <authorList>
            <person name="He C.Y."/>
            <person name="Keren R."/>
            <person name="Whittaker M."/>
            <person name="Farag I.F."/>
            <person name="Doudna J."/>
            <person name="Cate J.H.D."/>
            <person name="Banfield J.F."/>
        </authorList>
    </citation>
    <scope>NUCLEOTIDE SEQUENCE</scope>
    <source>
        <strain evidence="1">NC_groundwater_672_Ag_B-0.1um_62_36</strain>
    </source>
</reference>
<gene>
    <name evidence="1" type="ORF">HYY20_01515</name>
</gene>
<evidence type="ECO:0000313" key="2">
    <source>
        <dbReference type="Proteomes" id="UP000769766"/>
    </source>
</evidence>
<dbReference type="EMBL" id="JACPRF010000043">
    <property type="protein sequence ID" value="MBI2875540.1"/>
    <property type="molecule type" value="Genomic_DNA"/>
</dbReference>
<protein>
    <submittedName>
        <fullName evidence="1">Uncharacterized protein</fullName>
    </submittedName>
</protein>
<evidence type="ECO:0000313" key="1">
    <source>
        <dbReference type="EMBL" id="MBI2875540.1"/>
    </source>
</evidence>
<dbReference type="AlphaFoldDB" id="A0A932CLD4"/>
<sequence>MSTIALKKVTSICCNESNYEVRVFQNTNWEGKVSYSSEVALGPHDKIILDDRNIDRLEIRLRQIFPATLYSRAIAGMT</sequence>
<accession>A0A932CLD4</accession>
<organism evidence="1 2">
    <name type="scientific">Tectimicrobiota bacterium</name>
    <dbReference type="NCBI Taxonomy" id="2528274"/>
    <lineage>
        <taxon>Bacteria</taxon>
        <taxon>Pseudomonadati</taxon>
        <taxon>Nitrospinota/Tectimicrobiota group</taxon>
        <taxon>Candidatus Tectimicrobiota</taxon>
    </lineage>
</organism>
<comment type="caution">
    <text evidence="1">The sequence shown here is derived from an EMBL/GenBank/DDBJ whole genome shotgun (WGS) entry which is preliminary data.</text>
</comment>